<evidence type="ECO:0000256" key="1">
    <source>
        <dbReference type="SAM" id="SignalP"/>
    </source>
</evidence>
<dbReference type="InterPro" id="IPR027396">
    <property type="entry name" value="DsrEFH-like"/>
</dbReference>
<dbReference type="Gene3D" id="3.40.1260.10">
    <property type="entry name" value="DsrEFH-like"/>
    <property type="match status" value="1"/>
</dbReference>
<evidence type="ECO:0000313" key="2">
    <source>
        <dbReference type="EMBL" id="CAL66249.1"/>
    </source>
</evidence>
<reference evidence="2 3" key="1">
    <citation type="journal article" date="2006" name="Environ. Microbiol.">
        <title>Whole genome analysis of the marine Bacteroidetes'Gramella forsetii' reveals adaptations to degradation of polymeric organic matter.</title>
        <authorList>
            <person name="Bauer M."/>
            <person name="Kube M."/>
            <person name="Teeling H."/>
            <person name="Richter M."/>
            <person name="Lombardot T."/>
            <person name="Allers E."/>
            <person name="Wuerdemann C.A."/>
            <person name="Quast C."/>
            <person name="Kuhl H."/>
            <person name="Knaust F."/>
            <person name="Woebken D."/>
            <person name="Bischof K."/>
            <person name="Mussmann M."/>
            <person name="Choudhuri J.V."/>
            <person name="Meyer F."/>
            <person name="Reinhardt R."/>
            <person name="Amann R.I."/>
            <person name="Gloeckner F.O."/>
        </authorList>
    </citation>
    <scope>NUCLEOTIDE SEQUENCE [LARGE SCALE GENOMIC DNA]</scope>
    <source>
        <strain evidence="2 3">KT0803</strain>
    </source>
</reference>
<protein>
    <submittedName>
        <fullName evidence="2">Secreted protein</fullName>
    </submittedName>
</protein>
<accession>A0M0V4</accession>
<feature type="chain" id="PRO_5002627165" evidence="1">
    <location>
        <begin position="29"/>
        <end position="149"/>
    </location>
</feature>
<feature type="signal peptide" evidence="1">
    <location>
        <begin position="1"/>
        <end position="28"/>
    </location>
</feature>
<dbReference type="eggNOG" id="COG1416">
    <property type="taxonomic scope" value="Bacteria"/>
</dbReference>
<dbReference type="HOGENOM" id="CLU_148749_0_0_10"/>
<proteinExistence type="predicted"/>
<keyword evidence="1" id="KW-0732">Signal</keyword>
<dbReference type="AlphaFoldDB" id="A0M0V4"/>
<organism evidence="2 3">
    <name type="scientific">Christiangramia forsetii (strain DSM 17595 / CGMCC 1.15422 / KT0803)</name>
    <name type="common">Gramella forsetii</name>
    <dbReference type="NCBI Taxonomy" id="411154"/>
    <lineage>
        <taxon>Bacteria</taxon>
        <taxon>Pseudomonadati</taxon>
        <taxon>Bacteroidota</taxon>
        <taxon>Flavobacteriia</taxon>
        <taxon>Flavobacteriales</taxon>
        <taxon>Flavobacteriaceae</taxon>
        <taxon>Christiangramia</taxon>
    </lineage>
</organism>
<gene>
    <name evidence="2" type="ordered locus">GFO_1275</name>
</gene>
<dbReference type="SUPFAM" id="SSF75169">
    <property type="entry name" value="DsrEFH-like"/>
    <property type="match status" value="1"/>
</dbReference>
<dbReference type="Proteomes" id="UP000000755">
    <property type="component" value="Chromosome"/>
</dbReference>
<dbReference type="STRING" id="411154.GFO_1275"/>
<name>A0M0V4_CHRFK</name>
<evidence type="ECO:0000313" key="3">
    <source>
        <dbReference type="Proteomes" id="UP000000755"/>
    </source>
</evidence>
<dbReference type="EMBL" id="CU207366">
    <property type="protein sequence ID" value="CAL66249.1"/>
    <property type="molecule type" value="Genomic_DNA"/>
</dbReference>
<sequence>MIQINFLKRNNMKTIFFSSILLMLTLFAGTEVNAQQDMKHNYVVLTKKVPQLQPILITAENLKKEDGEHFGKFEVIICGNEIGDITDPAKIEEFIARAENLGVELVACGFSLNKFKVNKETVPKEMKIVENGILYNFQLQKKGYKSLSL</sequence>
<dbReference type="KEGG" id="gfo:GFO_1275"/>